<dbReference type="InterPro" id="IPR029045">
    <property type="entry name" value="ClpP/crotonase-like_dom_sf"/>
</dbReference>
<dbReference type="Pfam" id="PF01343">
    <property type="entry name" value="Peptidase_S49"/>
    <property type="match status" value="1"/>
</dbReference>
<dbReference type="PANTHER" id="PTHR42987">
    <property type="entry name" value="PEPTIDASE S49"/>
    <property type="match status" value="1"/>
</dbReference>
<name>A0A6B0T7G0_9EURY</name>
<evidence type="ECO:0000256" key="1">
    <source>
        <dbReference type="ARBA" id="ARBA00008683"/>
    </source>
</evidence>
<dbReference type="PANTHER" id="PTHR42987:SF4">
    <property type="entry name" value="PROTEASE SOHB-RELATED"/>
    <property type="match status" value="1"/>
</dbReference>
<comment type="similarity">
    <text evidence="1">Belongs to the peptidase S49 family.</text>
</comment>
<evidence type="ECO:0000256" key="3">
    <source>
        <dbReference type="ARBA" id="ARBA00022801"/>
    </source>
</evidence>
<keyword evidence="8" id="KW-1185">Reference proteome</keyword>
<proteinExistence type="inferred from homology"/>
<dbReference type="NCBIfam" id="TIGR00706">
    <property type="entry name" value="SppA_dom"/>
    <property type="match status" value="1"/>
</dbReference>
<evidence type="ECO:0000313" key="8">
    <source>
        <dbReference type="Proteomes" id="UP000466535"/>
    </source>
</evidence>
<keyword evidence="5" id="KW-0472">Membrane</keyword>
<dbReference type="SUPFAM" id="SSF52096">
    <property type="entry name" value="ClpP/crotonase"/>
    <property type="match status" value="1"/>
</dbReference>
<dbReference type="InterPro" id="IPR002142">
    <property type="entry name" value="Peptidase_S49"/>
</dbReference>
<feature type="transmembrane region" description="Helical" evidence="5">
    <location>
        <begin position="6"/>
        <end position="30"/>
    </location>
</feature>
<evidence type="ECO:0000256" key="5">
    <source>
        <dbReference type="SAM" id="Phobius"/>
    </source>
</evidence>
<dbReference type="InterPro" id="IPR004635">
    <property type="entry name" value="Pept_S49_SppA"/>
</dbReference>
<comment type="caution">
    <text evidence="7">The sequence shown here is derived from an EMBL/GenBank/DDBJ whole genome shotgun (WGS) entry which is preliminary data.</text>
</comment>
<reference evidence="7 8" key="1">
    <citation type="submission" date="2019-12" db="EMBL/GenBank/DDBJ databases">
        <title>Isolation and characterization of three novel carbon monoxide-oxidizing members of Halobacteria from salione crusts and soils.</title>
        <authorList>
            <person name="Myers M.R."/>
            <person name="King G.M."/>
        </authorList>
    </citation>
    <scope>NUCLEOTIDE SEQUENCE [LARGE SCALE GENOMIC DNA]</scope>
    <source>
        <strain evidence="7 8">WSH3</strain>
    </source>
</reference>
<dbReference type="InterPro" id="IPR047272">
    <property type="entry name" value="S49_SppA_C"/>
</dbReference>
<evidence type="ECO:0000259" key="6">
    <source>
        <dbReference type="Pfam" id="PF01343"/>
    </source>
</evidence>
<keyword evidence="3" id="KW-0378">Hydrolase</keyword>
<evidence type="ECO:0000256" key="4">
    <source>
        <dbReference type="ARBA" id="ARBA00022825"/>
    </source>
</evidence>
<keyword evidence="4" id="KW-0720">Serine protease</keyword>
<evidence type="ECO:0000256" key="2">
    <source>
        <dbReference type="ARBA" id="ARBA00022670"/>
    </source>
</evidence>
<dbReference type="AlphaFoldDB" id="A0A6B0T7G0"/>
<dbReference type="OrthoDB" id="31107at2157"/>
<dbReference type="GO" id="GO:0008236">
    <property type="term" value="F:serine-type peptidase activity"/>
    <property type="evidence" value="ECO:0007669"/>
    <property type="project" value="UniProtKB-KW"/>
</dbReference>
<keyword evidence="2" id="KW-0645">Protease</keyword>
<evidence type="ECO:0000313" key="7">
    <source>
        <dbReference type="EMBL" id="MXR51131.1"/>
    </source>
</evidence>
<accession>A0A6B0T7G0</accession>
<dbReference type="Proteomes" id="UP000466535">
    <property type="component" value="Unassembled WGS sequence"/>
</dbReference>
<keyword evidence="5" id="KW-0812">Transmembrane</keyword>
<feature type="transmembrane region" description="Helical" evidence="5">
    <location>
        <begin position="37"/>
        <end position="55"/>
    </location>
</feature>
<protein>
    <submittedName>
        <fullName evidence="7">Signal peptide peptidase SppA</fullName>
    </submittedName>
</protein>
<dbReference type="RefSeq" id="WP_159763281.1">
    <property type="nucleotide sequence ID" value="NZ_WUUT01000002.1"/>
</dbReference>
<dbReference type="EMBL" id="WUUT01000002">
    <property type="protein sequence ID" value="MXR51131.1"/>
    <property type="molecule type" value="Genomic_DNA"/>
</dbReference>
<sequence>MGLKSALRVVLFAGVAAVGVAAVWLLFLWYPSSGLELAGVLLLVLAAPLVVRVAGSVASSIVPSYNVAEVGVTGAITRTASGGIGSPPTGASADRIVEQIERADADSSVDALLVRLNTPGGEIVPSEDIKLAAEEFDGPTLAYATDTCASGGYEIASGCDEIWARDGSIVGSIGVIGSRVTAAELADRLGIQYEQLTAGEYKDAGTPLKELEDHEREYLQGLIDEYYEQFVSNVAERREMDAETIEETEARVYIGTEAKEQGLVDELGTKDDVTDALEERLGTDVSVREFEPQFPLAQRVQLGAQRFAFAFGAGLASIVTGENNRFKFR</sequence>
<organism evidence="7 8">
    <name type="scientific">Halovenus carboxidivorans</name>
    <dbReference type="NCBI Taxonomy" id="2692199"/>
    <lineage>
        <taxon>Archaea</taxon>
        <taxon>Methanobacteriati</taxon>
        <taxon>Methanobacteriota</taxon>
        <taxon>Stenosarchaea group</taxon>
        <taxon>Halobacteria</taxon>
        <taxon>Halobacteriales</taxon>
        <taxon>Haloarculaceae</taxon>
        <taxon>Halovenus</taxon>
    </lineage>
</organism>
<feature type="domain" description="Peptidase S49" evidence="6">
    <location>
        <begin position="139"/>
        <end position="280"/>
    </location>
</feature>
<dbReference type="Gene3D" id="3.90.226.10">
    <property type="entry name" value="2-enoyl-CoA Hydratase, Chain A, domain 1"/>
    <property type="match status" value="1"/>
</dbReference>
<gene>
    <name evidence="7" type="primary">sppA</name>
    <name evidence="7" type="ORF">GRX03_05860</name>
</gene>
<keyword evidence="5" id="KW-1133">Transmembrane helix</keyword>
<dbReference type="CDD" id="cd07023">
    <property type="entry name" value="S49_Sppa_N_C"/>
    <property type="match status" value="1"/>
</dbReference>
<dbReference type="GO" id="GO:0006508">
    <property type="term" value="P:proteolysis"/>
    <property type="evidence" value="ECO:0007669"/>
    <property type="project" value="UniProtKB-KW"/>
</dbReference>